<proteinExistence type="inferred from homology"/>
<keyword evidence="8" id="KW-1185">Reference proteome</keyword>
<dbReference type="PANTHER" id="PTHR21716:SF64">
    <property type="entry name" value="AI-2 TRANSPORT PROTEIN TQSA"/>
    <property type="match status" value="1"/>
</dbReference>
<evidence type="ECO:0000256" key="2">
    <source>
        <dbReference type="ARBA" id="ARBA00009773"/>
    </source>
</evidence>
<evidence type="ECO:0000313" key="7">
    <source>
        <dbReference type="EMBL" id="AKC87623.1"/>
    </source>
</evidence>
<dbReference type="EMBL" id="CP011144">
    <property type="protein sequence ID" value="AKC87623.1"/>
    <property type="molecule type" value="Genomic_DNA"/>
</dbReference>
<dbReference type="OrthoDB" id="5792512at2"/>
<dbReference type="Pfam" id="PF01594">
    <property type="entry name" value="AI-2E_transport"/>
    <property type="match status" value="1"/>
</dbReference>
<dbReference type="RefSeq" id="WP_052633226.1">
    <property type="nucleotide sequence ID" value="NZ_CP011144.1"/>
</dbReference>
<feature type="transmembrane region" description="Helical" evidence="6">
    <location>
        <begin position="284"/>
        <end position="300"/>
    </location>
</feature>
<feature type="transmembrane region" description="Helical" evidence="6">
    <location>
        <begin position="163"/>
        <end position="183"/>
    </location>
</feature>
<feature type="transmembrane region" description="Helical" evidence="6">
    <location>
        <begin position="320"/>
        <end position="351"/>
    </location>
</feature>
<feature type="transmembrane region" description="Helical" evidence="6">
    <location>
        <begin position="249"/>
        <end position="277"/>
    </location>
</feature>
<gene>
    <name evidence="7" type="ORF">WQ53_13530</name>
</gene>
<keyword evidence="4 6" id="KW-1133">Transmembrane helix</keyword>
<comment type="subcellular location">
    <subcellularLocation>
        <location evidence="1">Membrane</location>
        <topology evidence="1">Multi-pass membrane protein</topology>
    </subcellularLocation>
</comment>
<dbReference type="InterPro" id="IPR002549">
    <property type="entry name" value="AI-2E-like"/>
</dbReference>
<dbReference type="PATRIC" id="fig|314722.6.peg.2937"/>
<name>A0A0E3Z292_9GAMM</name>
<dbReference type="GO" id="GO:0016020">
    <property type="term" value="C:membrane"/>
    <property type="evidence" value="ECO:0007669"/>
    <property type="project" value="UniProtKB-SubCell"/>
</dbReference>
<dbReference type="AlphaFoldDB" id="A0A0E3Z292"/>
<comment type="similarity">
    <text evidence="2">Belongs to the autoinducer-2 exporter (AI-2E) (TC 2.A.86) family.</text>
</comment>
<feature type="transmembrane region" description="Helical" evidence="6">
    <location>
        <begin position="69"/>
        <end position="90"/>
    </location>
</feature>
<evidence type="ECO:0000313" key="8">
    <source>
        <dbReference type="Proteomes" id="UP000033067"/>
    </source>
</evidence>
<reference evidence="7 8" key="1">
    <citation type="journal article" date="2015" name="Genome Announc.">
        <title>Complete Genome Sequence of Pseudoxanthomonas suwonensis Strain J1, a Cellulose-Degrading Bacterium Isolated from Leaf- and Wood-Enriched Soil.</title>
        <authorList>
            <person name="Hou L."/>
            <person name="Jiang J."/>
            <person name="Xu Z."/>
            <person name="Zhou Y."/>
            <person name="Leung F.C."/>
        </authorList>
    </citation>
    <scope>NUCLEOTIDE SEQUENCE [LARGE SCALE GENOMIC DNA]</scope>
    <source>
        <strain evidence="7 8">J1</strain>
    </source>
</reference>
<dbReference type="Proteomes" id="UP000033067">
    <property type="component" value="Chromosome"/>
</dbReference>
<keyword evidence="5 6" id="KW-0472">Membrane</keyword>
<evidence type="ECO:0000256" key="1">
    <source>
        <dbReference type="ARBA" id="ARBA00004141"/>
    </source>
</evidence>
<evidence type="ECO:0000256" key="5">
    <source>
        <dbReference type="ARBA" id="ARBA00023136"/>
    </source>
</evidence>
<dbReference type="PANTHER" id="PTHR21716">
    <property type="entry name" value="TRANSMEMBRANE PROTEIN"/>
    <property type="match status" value="1"/>
</dbReference>
<evidence type="ECO:0000256" key="6">
    <source>
        <dbReference type="SAM" id="Phobius"/>
    </source>
</evidence>
<dbReference type="KEGG" id="psuw:WQ53_13530"/>
<organism evidence="7 8">
    <name type="scientific">Pseudoxanthomonas suwonensis</name>
    <dbReference type="NCBI Taxonomy" id="314722"/>
    <lineage>
        <taxon>Bacteria</taxon>
        <taxon>Pseudomonadati</taxon>
        <taxon>Pseudomonadota</taxon>
        <taxon>Gammaproteobacteria</taxon>
        <taxon>Lysobacterales</taxon>
        <taxon>Lysobacteraceae</taxon>
        <taxon>Pseudoxanthomonas</taxon>
    </lineage>
</organism>
<feature type="transmembrane region" description="Helical" evidence="6">
    <location>
        <begin position="224"/>
        <end position="243"/>
    </location>
</feature>
<dbReference type="GO" id="GO:0055085">
    <property type="term" value="P:transmembrane transport"/>
    <property type="evidence" value="ECO:0007669"/>
    <property type="project" value="TreeGrafter"/>
</dbReference>
<evidence type="ECO:0000256" key="3">
    <source>
        <dbReference type="ARBA" id="ARBA00022692"/>
    </source>
</evidence>
<protein>
    <submittedName>
        <fullName evidence="7">Membrane protein</fullName>
    </submittedName>
</protein>
<feature type="transmembrane region" description="Helical" evidence="6">
    <location>
        <begin position="22"/>
        <end position="49"/>
    </location>
</feature>
<sequence length="393" mass="43381">MSAHREETPEHEIAHFLRQLKWLAIAAVSVWLVWMLAPILTPFVLGALLGWLGDPLVDRLQRRGYSRNLAVVVVFALMTLVLVLGLLILVPLLERQITTLIKALPEYRDWFLQTALPWLEQKTGLDLLVWLDTDRLIEWVRDHWAQAGGFAASLFGYLSRSGVAMIAWIANIVLLPILTFYFLRDWDALVARVAALIPRDHIDTVSRLARESNDVLGAFLRGQFLVMIALGLIYAVGLSLVGLKLGLLIGIIAGLISFIPYLGAFTGVILAVFAALVQAQGFDLKLLLLVGVVFTVGQLLESYVLTPRIVGDKIGLHPAAVIFAIMAGGQLFGFLGMLLALPVAAVANVLLRFANERYRQSDLYTGEHVAIVLDPYVDPNSLEQAAARRPEQP</sequence>
<accession>A0A0E3Z292</accession>
<keyword evidence="3 6" id="KW-0812">Transmembrane</keyword>
<evidence type="ECO:0000256" key="4">
    <source>
        <dbReference type="ARBA" id="ARBA00022989"/>
    </source>
</evidence>